<reference evidence="4" key="1">
    <citation type="submission" date="2021-01" db="EMBL/GenBank/DDBJ databases">
        <title>Adiantum capillus-veneris genome.</title>
        <authorList>
            <person name="Fang Y."/>
            <person name="Liao Q."/>
        </authorList>
    </citation>
    <scope>NUCLEOTIDE SEQUENCE</scope>
    <source>
        <strain evidence="4">H3</strain>
        <tissue evidence="4">Leaf</tissue>
    </source>
</reference>
<organism evidence="4 5">
    <name type="scientific">Adiantum capillus-veneris</name>
    <name type="common">Maidenhair fern</name>
    <dbReference type="NCBI Taxonomy" id="13818"/>
    <lineage>
        <taxon>Eukaryota</taxon>
        <taxon>Viridiplantae</taxon>
        <taxon>Streptophyta</taxon>
        <taxon>Embryophyta</taxon>
        <taxon>Tracheophyta</taxon>
        <taxon>Polypodiopsida</taxon>
        <taxon>Polypodiidae</taxon>
        <taxon>Polypodiales</taxon>
        <taxon>Pteridineae</taxon>
        <taxon>Pteridaceae</taxon>
        <taxon>Vittarioideae</taxon>
        <taxon>Adiantum</taxon>
    </lineage>
</organism>
<dbReference type="GO" id="GO:0008270">
    <property type="term" value="F:zinc ion binding"/>
    <property type="evidence" value="ECO:0007669"/>
    <property type="project" value="UniProtKB-KW"/>
</dbReference>
<keyword evidence="1" id="KW-0862">Zinc</keyword>
<dbReference type="OrthoDB" id="10070154at2759"/>
<evidence type="ECO:0000313" key="4">
    <source>
        <dbReference type="EMBL" id="KAI5078401.1"/>
    </source>
</evidence>
<feature type="region of interest" description="Disordered" evidence="2">
    <location>
        <begin position="44"/>
        <end position="84"/>
    </location>
</feature>
<gene>
    <name evidence="4" type="ORF">GOP47_0006072</name>
</gene>
<dbReference type="PANTHER" id="PTHR48453">
    <property type="entry name" value="CCHC-TYPE DOMAIN-CONTAINING PROTEIN"/>
    <property type="match status" value="1"/>
</dbReference>
<feature type="domain" description="CCHC-type" evidence="3">
    <location>
        <begin position="283"/>
        <end position="297"/>
    </location>
</feature>
<evidence type="ECO:0000313" key="5">
    <source>
        <dbReference type="Proteomes" id="UP000886520"/>
    </source>
</evidence>
<sequence>MGTRTNFYKNAAFTYEKHSGVSSALDNLHCYRIAIGEQPLVSTQSVDATSLDTQTSNGKKRKRPKNSESQKLAPASASTSIRQDPVLDTYEGGSTMSIPKLKSVIGFEPYELPQDHGKTKLPGIVEAFHQTLETSALGNLPYAESSDEDGGQCQDSLFVAEPSHLDGRATSLCPPINGPEGVRLQRSDQRFAAPGEPSCVVCGRFGEYICDKTEEDVCSIECKDELLQADAFMCAQEAKEMTSSFVSWVTPRGALQLPESRPQHWDHNKNRWENRDSSLSTFKCWKCGKAGHLSMDCMSTRGLPAPNPAKLNCYEIPVDKDPNNNIINSSLRLLYKKCQSIAADSLNAKCSVCKKPSNLGMCMDCNVVLCDR</sequence>
<accession>A0A9D4ZM73</accession>
<dbReference type="PANTHER" id="PTHR48453:SF1">
    <property type="entry name" value="CCHC-TYPE DOMAIN-CONTAINING PROTEIN"/>
    <property type="match status" value="1"/>
</dbReference>
<dbReference type="InterPro" id="IPR001878">
    <property type="entry name" value="Znf_CCHC"/>
</dbReference>
<comment type="caution">
    <text evidence="4">The sequence shown here is derived from an EMBL/GenBank/DDBJ whole genome shotgun (WGS) entry which is preliminary data.</text>
</comment>
<evidence type="ECO:0000259" key="3">
    <source>
        <dbReference type="PROSITE" id="PS50158"/>
    </source>
</evidence>
<dbReference type="SMART" id="SM00343">
    <property type="entry name" value="ZnF_C2HC"/>
    <property type="match status" value="1"/>
</dbReference>
<name>A0A9D4ZM73_ADICA</name>
<feature type="compositionally biased region" description="Polar residues" evidence="2">
    <location>
        <begin position="44"/>
        <end position="57"/>
    </location>
</feature>
<dbReference type="PROSITE" id="PS50158">
    <property type="entry name" value="ZF_CCHC"/>
    <property type="match status" value="1"/>
</dbReference>
<dbReference type="Proteomes" id="UP000886520">
    <property type="component" value="Chromosome 6"/>
</dbReference>
<dbReference type="Pfam" id="PF04438">
    <property type="entry name" value="zf-HIT"/>
    <property type="match status" value="1"/>
</dbReference>
<proteinExistence type="predicted"/>
<dbReference type="Gene3D" id="3.30.60.220">
    <property type="match status" value="1"/>
</dbReference>
<dbReference type="CDD" id="cd23022">
    <property type="entry name" value="zf-HIT_DDX59"/>
    <property type="match status" value="1"/>
</dbReference>
<evidence type="ECO:0000256" key="1">
    <source>
        <dbReference type="PROSITE-ProRule" id="PRU00047"/>
    </source>
</evidence>
<evidence type="ECO:0000256" key="2">
    <source>
        <dbReference type="SAM" id="MobiDB-lite"/>
    </source>
</evidence>
<dbReference type="GO" id="GO:0003676">
    <property type="term" value="F:nucleic acid binding"/>
    <property type="evidence" value="ECO:0007669"/>
    <property type="project" value="InterPro"/>
</dbReference>
<keyword evidence="5" id="KW-1185">Reference proteome</keyword>
<dbReference type="InterPro" id="IPR007529">
    <property type="entry name" value="Znf_HIT"/>
</dbReference>
<protein>
    <recommendedName>
        <fullName evidence="3">CCHC-type domain-containing protein</fullName>
    </recommendedName>
</protein>
<keyword evidence="1" id="KW-0479">Metal-binding</keyword>
<dbReference type="InterPro" id="IPR036875">
    <property type="entry name" value="Znf_CCHC_sf"/>
</dbReference>
<keyword evidence="1" id="KW-0863">Zinc-finger</keyword>
<dbReference type="SUPFAM" id="SSF57756">
    <property type="entry name" value="Retrovirus zinc finger-like domains"/>
    <property type="match status" value="1"/>
</dbReference>
<dbReference type="AlphaFoldDB" id="A0A9D4ZM73"/>
<dbReference type="EMBL" id="JABFUD020000006">
    <property type="protein sequence ID" value="KAI5078401.1"/>
    <property type="molecule type" value="Genomic_DNA"/>
</dbReference>